<dbReference type="GO" id="GO:0003755">
    <property type="term" value="F:peptidyl-prolyl cis-trans isomerase activity"/>
    <property type="evidence" value="ECO:0007669"/>
    <property type="project" value="UniProtKB-KW"/>
</dbReference>
<evidence type="ECO:0000256" key="5">
    <source>
        <dbReference type="ARBA" id="ARBA00007930"/>
    </source>
</evidence>
<keyword evidence="8" id="KW-0697">Rotamase</keyword>
<protein>
    <submittedName>
        <fullName evidence="14">RING-type E3 ubiquitin-protein ligase ppil2</fullName>
    </submittedName>
</protein>
<dbReference type="EMBL" id="JADGJD010000095">
    <property type="protein sequence ID" value="KAJ3055105.1"/>
    <property type="molecule type" value="Genomic_DNA"/>
</dbReference>
<dbReference type="CDD" id="cd16663">
    <property type="entry name" value="RING-Ubox_PPIL2"/>
    <property type="match status" value="1"/>
</dbReference>
<keyword evidence="7" id="KW-0833">Ubl conjugation pathway</keyword>
<name>A0AAD5SGP6_9FUNG</name>
<keyword evidence="15" id="KW-1185">Reference proteome</keyword>
<keyword evidence="9" id="KW-0413">Isomerase</keyword>
<evidence type="ECO:0000256" key="10">
    <source>
        <dbReference type="ARBA" id="ARBA00023242"/>
    </source>
</evidence>
<dbReference type="SUPFAM" id="SSF57850">
    <property type="entry name" value="RING/U-box"/>
    <property type="match status" value="1"/>
</dbReference>
<feature type="compositionally biased region" description="Basic and acidic residues" evidence="11">
    <location>
        <begin position="452"/>
        <end position="473"/>
    </location>
</feature>
<dbReference type="Gene3D" id="3.30.40.10">
    <property type="entry name" value="Zinc/RING finger domain, C3HC4 (zinc finger)"/>
    <property type="match status" value="1"/>
</dbReference>
<dbReference type="Gene3D" id="2.40.100.10">
    <property type="entry name" value="Cyclophilin-like"/>
    <property type="match status" value="1"/>
</dbReference>
<evidence type="ECO:0000256" key="2">
    <source>
        <dbReference type="ARBA" id="ARBA00000971"/>
    </source>
</evidence>
<comment type="catalytic activity">
    <reaction evidence="1">
        <text>S-ubiquitinyl-[E2 ubiquitin-conjugating enzyme]-L-cysteine + [acceptor protein]-L-lysine = [E2 ubiquitin-conjugating enzyme]-L-cysteine + N(6)-ubiquitinyl-[acceptor protein]-L-lysine.</text>
        <dbReference type="EC" id="2.3.2.27"/>
    </reaction>
</comment>
<evidence type="ECO:0000256" key="4">
    <source>
        <dbReference type="ARBA" id="ARBA00004123"/>
    </source>
</evidence>
<gene>
    <name evidence="14" type="primary">PPIL2</name>
    <name evidence="14" type="ORF">HK097_011480</name>
</gene>
<dbReference type="InterPro" id="IPR029000">
    <property type="entry name" value="Cyclophilin-like_dom_sf"/>
</dbReference>
<sequence length="530" mass="58278">MSGEYTSKGYQKQAGHGFKRLPFFCCSLSLQPFEHPVCTPEGICFDLLNIVPWLKKYGTNPVTGEKLDAKSLIKLHFHKAENGDFQDPVTFKTFTDSTHIVAIRTSGQVYAFETVQRLNIKQKSWRDLMTDEEFNRSDIITIQDPHNLESRNITAFHYVKNDMSTEDDEKAKAKKDVSYRINALGSTSKVLDQMAGGKKTAGDDDAEGKEVSKTGQSAPVKLTPAYVSKDKKAYNTAHYSTGAAASSLTSTAVSVQTRNDSALIDEEEYMFAHVKEKAYAQIQTNFGDINLELFCDQAPRACYNLIKLAKKGYYKDAVFHRSIKNFMIQGGDPTGTGKGGESCWGKPFVDEFRSNLSHSGRGILSMANRGKNTNTSQFFITYKSCQHLDNKHTIFGKVVGGMEVLTKMERVPTDDGDKPLDDIKMKNIVVFVDPFEDFTKKLGSKLTAEAAREKKEKEAREKRLQGSSKREEANTATGVGKYLNAGSGGSGKRGAEELGGGSGLDWGASDVGGAKKKAKGGAGFGDFSSW</sequence>
<reference evidence="14" key="1">
    <citation type="submission" date="2020-05" db="EMBL/GenBank/DDBJ databases">
        <title>Phylogenomic resolution of chytrid fungi.</title>
        <authorList>
            <person name="Stajich J.E."/>
            <person name="Amses K."/>
            <person name="Simmons R."/>
            <person name="Seto K."/>
            <person name="Myers J."/>
            <person name="Bonds A."/>
            <person name="Quandt C.A."/>
            <person name="Barry K."/>
            <person name="Liu P."/>
            <person name="Grigoriev I."/>
            <person name="Longcore J.E."/>
            <person name="James T.Y."/>
        </authorList>
    </citation>
    <scope>NUCLEOTIDE SEQUENCE</scope>
    <source>
        <strain evidence="14">JEL0318</strain>
    </source>
</reference>
<dbReference type="GO" id="GO:0061630">
    <property type="term" value="F:ubiquitin protein ligase activity"/>
    <property type="evidence" value="ECO:0007669"/>
    <property type="project" value="UniProtKB-EC"/>
</dbReference>
<comment type="subcellular location">
    <subcellularLocation>
        <location evidence="4">Nucleus</location>
    </subcellularLocation>
</comment>
<feature type="compositionally biased region" description="Gly residues" evidence="11">
    <location>
        <begin position="486"/>
        <end position="504"/>
    </location>
</feature>
<dbReference type="SMART" id="SM00504">
    <property type="entry name" value="Ubox"/>
    <property type="match status" value="1"/>
</dbReference>
<evidence type="ECO:0000256" key="8">
    <source>
        <dbReference type="ARBA" id="ARBA00023110"/>
    </source>
</evidence>
<evidence type="ECO:0000256" key="11">
    <source>
        <dbReference type="SAM" id="MobiDB-lite"/>
    </source>
</evidence>
<evidence type="ECO:0000313" key="14">
    <source>
        <dbReference type="EMBL" id="KAJ3055105.1"/>
    </source>
</evidence>
<evidence type="ECO:0000313" key="15">
    <source>
        <dbReference type="Proteomes" id="UP001212841"/>
    </source>
</evidence>
<dbReference type="PROSITE" id="PS51698">
    <property type="entry name" value="U_BOX"/>
    <property type="match status" value="1"/>
</dbReference>
<dbReference type="Pfam" id="PF04564">
    <property type="entry name" value="U-box"/>
    <property type="match status" value="1"/>
</dbReference>
<dbReference type="PROSITE" id="PS00170">
    <property type="entry name" value="CSA_PPIASE_1"/>
    <property type="match status" value="1"/>
</dbReference>
<dbReference type="AlphaFoldDB" id="A0AAD5SGP6"/>
<evidence type="ECO:0000256" key="9">
    <source>
        <dbReference type="ARBA" id="ARBA00023235"/>
    </source>
</evidence>
<feature type="domain" description="PPIase cyclophilin-type" evidence="12">
    <location>
        <begin position="283"/>
        <end position="430"/>
    </location>
</feature>
<feature type="domain" description="U-box" evidence="13">
    <location>
        <begin position="19"/>
        <end position="92"/>
    </location>
</feature>
<dbReference type="SUPFAM" id="SSF50891">
    <property type="entry name" value="Cyclophilin-like"/>
    <property type="match status" value="1"/>
</dbReference>
<dbReference type="InterPro" id="IPR013083">
    <property type="entry name" value="Znf_RING/FYVE/PHD"/>
</dbReference>
<dbReference type="Pfam" id="PF00160">
    <property type="entry name" value="Pro_isomerase"/>
    <property type="match status" value="1"/>
</dbReference>
<dbReference type="InterPro" id="IPR003613">
    <property type="entry name" value="Ubox_domain"/>
</dbReference>
<dbReference type="GO" id="GO:0071013">
    <property type="term" value="C:catalytic step 2 spliceosome"/>
    <property type="evidence" value="ECO:0007669"/>
    <property type="project" value="TreeGrafter"/>
</dbReference>
<dbReference type="Proteomes" id="UP001212841">
    <property type="component" value="Unassembled WGS sequence"/>
</dbReference>
<keyword evidence="6" id="KW-0808">Transferase</keyword>
<accession>A0AAD5SGP6</accession>
<evidence type="ECO:0000256" key="7">
    <source>
        <dbReference type="ARBA" id="ARBA00022786"/>
    </source>
</evidence>
<proteinExistence type="inferred from homology"/>
<dbReference type="InterPro" id="IPR026951">
    <property type="entry name" value="PPIL2_U-box_dom"/>
</dbReference>
<feature type="region of interest" description="Disordered" evidence="11">
    <location>
        <begin position="452"/>
        <end position="530"/>
    </location>
</feature>
<dbReference type="CDD" id="cd01923">
    <property type="entry name" value="cyclophilin_RING"/>
    <property type="match status" value="1"/>
</dbReference>
<dbReference type="InterPro" id="IPR020892">
    <property type="entry name" value="Cyclophilin-type_PPIase_CS"/>
</dbReference>
<evidence type="ECO:0000256" key="1">
    <source>
        <dbReference type="ARBA" id="ARBA00000900"/>
    </source>
</evidence>
<dbReference type="PANTHER" id="PTHR45625:SF1">
    <property type="entry name" value="RING-TYPE E3 UBIQUITIN-PROTEIN LIGASE PPIL2"/>
    <property type="match status" value="1"/>
</dbReference>
<evidence type="ECO:0000256" key="3">
    <source>
        <dbReference type="ARBA" id="ARBA00003697"/>
    </source>
</evidence>
<keyword evidence="10" id="KW-0539">Nucleus</keyword>
<comment type="catalytic activity">
    <reaction evidence="2">
        <text>[protein]-peptidylproline (omega=180) = [protein]-peptidylproline (omega=0)</text>
        <dbReference type="Rhea" id="RHEA:16237"/>
        <dbReference type="Rhea" id="RHEA-COMP:10747"/>
        <dbReference type="Rhea" id="RHEA-COMP:10748"/>
        <dbReference type="ChEBI" id="CHEBI:83833"/>
        <dbReference type="ChEBI" id="CHEBI:83834"/>
        <dbReference type="EC" id="5.2.1.8"/>
    </reaction>
</comment>
<organism evidence="14 15">
    <name type="scientific">Rhizophlyctis rosea</name>
    <dbReference type="NCBI Taxonomy" id="64517"/>
    <lineage>
        <taxon>Eukaryota</taxon>
        <taxon>Fungi</taxon>
        <taxon>Fungi incertae sedis</taxon>
        <taxon>Chytridiomycota</taxon>
        <taxon>Chytridiomycota incertae sedis</taxon>
        <taxon>Chytridiomycetes</taxon>
        <taxon>Rhizophlyctidales</taxon>
        <taxon>Rhizophlyctidaceae</taxon>
        <taxon>Rhizophlyctis</taxon>
    </lineage>
</organism>
<evidence type="ECO:0000256" key="6">
    <source>
        <dbReference type="ARBA" id="ARBA00022679"/>
    </source>
</evidence>
<comment type="caution">
    <text evidence="14">The sequence shown here is derived from an EMBL/GenBank/DDBJ whole genome shotgun (WGS) entry which is preliminary data.</text>
</comment>
<dbReference type="PROSITE" id="PS50072">
    <property type="entry name" value="CSA_PPIASE_2"/>
    <property type="match status" value="1"/>
</dbReference>
<dbReference type="PANTHER" id="PTHR45625">
    <property type="entry name" value="PEPTIDYL-PROLYL CIS-TRANS ISOMERASE-RELATED"/>
    <property type="match status" value="1"/>
</dbReference>
<dbReference type="InterPro" id="IPR002130">
    <property type="entry name" value="Cyclophilin-type_PPIase_dom"/>
</dbReference>
<evidence type="ECO:0000259" key="12">
    <source>
        <dbReference type="PROSITE" id="PS50072"/>
    </source>
</evidence>
<dbReference type="InterPro" id="IPR044666">
    <property type="entry name" value="Cyclophilin_A-like"/>
</dbReference>
<dbReference type="FunFam" id="3.30.40.10:FF:000079">
    <property type="entry name" value="Peptidyl-prolyl cis-trans isomerase 2"/>
    <property type="match status" value="1"/>
</dbReference>
<feature type="region of interest" description="Disordered" evidence="11">
    <location>
        <begin position="194"/>
        <end position="217"/>
    </location>
</feature>
<dbReference type="GO" id="GO:0006457">
    <property type="term" value="P:protein folding"/>
    <property type="evidence" value="ECO:0007669"/>
    <property type="project" value="InterPro"/>
</dbReference>
<comment type="function">
    <text evidence="3">May catalyze the cis-trans isomerization of proline imidic peptide bonds in oligopeptides thereby assisting the folding of proteins. May also function as a chaperone, playing a role in intracellular transport of proteins. May also have a protein ubiquitin ligase activity acting as an E3 ubiquitin protein ligase or as a ubiquitin-ubiquitin ligase promoting elongation of ubiquitin chains on proteins.</text>
</comment>
<comment type="similarity">
    <text evidence="5">Belongs to the cyclophilin-type PPIase family. PPIL2 subfamily.</text>
</comment>
<dbReference type="GO" id="GO:0000209">
    <property type="term" value="P:protein polyubiquitination"/>
    <property type="evidence" value="ECO:0007669"/>
    <property type="project" value="TreeGrafter"/>
</dbReference>
<evidence type="ECO:0000259" key="13">
    <source>
        <dbReference type="PROSITE" id="PS51698"/>
    </source>
</evidence>
<dbReference type="PRINTS" id="PR00153">
    <property type="entry name" value="CSAPPISMRASE"/>
</dbReference>
<dbReference type="FunFam" id="2.40.100.10:FF:000014">
    <property type="entry name" value="Peptidyl-prolyl cis-trans isomerase cyp65"/>
    <property type="match status" value="1"/>
</dbReference>